<evidence type="ECO:0000313" key="3">
    <source>
        <dbReference type="Proteomes" id="UP000319142"/>
    </source>
</evidence>
<comment type="caution">
    <text evidence="2">The sequence shown here is derived from an EMBL/GenBank/DDBJ whole genome shotgun (WGS) entry which is preliminary data.</text>
</comment>
<dbReference type="AlphaFoldDB" id="A0A558B2Y0"/>
<evidence type="ECO:0000256" key="1">
    <source>
        <dbReference type="SAM" id="SignalP"/>
    </source>
</evidence>
<reference evidence="2 3" key="1">
    <citation type="submission" date="2019-07" db="EMBL/GenBank/DDBJ databases">
        <title>The pathways for chlorine oxyanion respiration interact through the shared metabolite chlorate.</title>
        <authorList>
            <person name="Barnum T.P."/>
            <person name="Cheng Y."/>
            <person name="Hill K.A."/>
            <person name="Lucas L.N."/>
            <person name="Carlson H.K."/>
            <person name="Coates J.D."/>
        </authorList>
    </citation>
    <scope>NUCLEOTIDE SEQUENCE [LARGE SCALE GENOMIC DNA]</scope>
    <source>
        <strain evidence="2">UCB</strain>
    </source>
</reference>
<feature type="chain" id="PRO_5021925303" description="Surface antigen domain-containing protein" evidence="1">
    <location>
        <begin position="27"/>
        <end position="141"/>
    </location>
</feature>
<keyword evidence="1" id="KW-0732">Signal</keyword>
<gene>
    <name evidence="2" type="ORF">FHK81_16105</name>
</gene>
<accession>A0A558B2Y0</accession>
<protein>
    <recommendedName>
        <fullName evidence="4">Surface antigen domain-containing protein</fullName>
    </recommendedName>
</protein>
<feature type="signal peptide" evidence="1">
    <location>
        <begin position="1"/>
        <end position="26"/>
    </location>
</feature>
<organism evidence="2 3">
    <name type="scientific">Marinobacter vinifirmus</name>
    <dbReference type="NCBI Taxonomy" id="355591"/>
    <lineage>
        <taxon>Bacteria</taxon>
        <taxon>Pseudomonadati</taxon>
        <taxon>Pseudomonadota</taxon>
        <taxon>Gammaproteobacteria</taxon>
        <taxon>Pseudomonadales</taxon>
        <taxon>Marinobacteraceae</taxon>
        <taxon>Marinobacter</taxon>
    </lineage>
</organism>
<dbReference type="RefSeq" id="WP_273135010.1">
    <property type="nucleotide sequence ID" value="NZ_VMRX01000051.1"/>
</dbReference>
<evidence type="ECO:0008006" key="4">
    <source>
        <dbReference type="Google" id="ProtNLM"/>
    </source>
</evidence>
<dbReference type="Proteomes" id="UP000319142">
    <property type="component" value="Unassembled WGS sequence"/>
</dbReference>
<proteinExistence type="predicted"/>
<evidence type="ECO:0000313" key="2">
    <source>
        <dbReference type="EMBL" id="TVT30865.1"/>
    </source>
</evidence>
<sequence length="141" mass="14698">MSQTPKHSTVKLATALLACAAITGCATTNSAGYSADQGSNWLASGNRITWLSAEHSATLSETVQGNTALLGDTPMGQNTRIKRTQGYFSAAGAQCFNSQVETRQNPPAPANVCKYSNGLWGVTKSMPGTQNNLLTTTGGDQ</sequence>
<name>A0A558B2Y0_9GAMM</name>
<dbReference type="EMBL" id="VMRX01000051">
    <property type="protein sequence ID" value="TVT30865.1"/>
    <property type="molecule type" value="Genomic_DNA"/>
</dbReference>
<dbReference type="PROSITE" id="PS51257">
    <property type="entry name" value="PROKAR_LIPOPROTEIN"/>
    <property type="match status" value="1"/>
</dbReference>